<sequence>MRGKDLLQRLEAKFTSFMTAQRTLPLMQSCSCNFAFLS</sequence>
<organism evidence="1">
    <name type="scientific">Arundo donax</name>
    <name type="common">Giant reed</name>
    <name type="synonym">Donax arundinaceus</name>
    <dbReference type="NCBI Taxonomy" id="35708"/>
    <lineage>
        <taxon>Eukaryota</taxon>
        <taxon>Viridiplantae</taxon>
        <taxon>Streptophyta</taxon>
        <taxon>Embryophyta</taxon>
        <taxon>Tracheophyta</taxon>
        <taxon>Spermatophyta</taxon>
        <taxon>Magnoliopsida</taxon>
        <taxon>Liliopsida</taxon>
        <taxon>Poales</taxon>
        <taxon>Poaceae</taxon>
        <taxon>PACMAD clade</taxon>
        <taxon>Arundinoideae</taxon>
        <taxon>Arundineae</taxon>
        <taxon>Arundo</taxon>
    </lineage>
</organism>
<reference evidence="1" key="2">
    <citation type="journal article" date="2015" name="Data Brief">
        <title>Shoot transcriptome of the giant reed, Arundo donax.</title>
        <authorList>
            <person name="Barrero R.A."/>
            <person name="Guerrero F.D."/>
            <person name="Moolhuijzen P."/>
            <person name="Goolsby J.A."/>
            <person name="Tidwell J."/>
            <person name="Bellgard S.E."/>
            <person name="Bellgard M.I."/>
        </authorList>
    </citation>
    <scope>NUCLEOTIDE SEQUENCE</scope>
    <source>
        <tissue evidence="1">Shoot tissue taken approximately 20 cm above the soil surface</tissue>
    </source>
</reference>
<reference evidence="1" key="1">
    <citation type="submission" date="2014-09" db="EMBL/GenBank/DDBJ databases">
        <authorList>
            <person name="Magalhaes I.L.F."/>
            <person name="Oliveira U."/>
            <person name="Santos F.R."/>
            <person name="Vidigal T.H.D.A."/>
            <person name="Brescovit A.D."/>
            <person name="Santos A.J."/>
        </authorList>
    </citation>
    <scope>NUCLEOTIDE SEQUENCE</scope>
    <source>
        <tissue evidence="1">Shoot tissue taken approximately 20 cm above the soil surface</tissue>
    </source>
</reference>
<dbReference type="EMBL" id="GBRH01164625">
    <property type="protein sequence ID" value="JAE33271.1"/>
    <property type="molecule type" value="Transcribed_RNA"/>
</dbReference>
<name>A0A0A9HEI9_ARUDO</name>
<evidence type="ECO:0000313" key="1">
    <source>
        <dbReference type="EMBL" id="JAE33271.1"/>
    </source>
</evidence>
<protein>
    <submittedName>
        <fullName evidence="1">Uncharacterized protein</fullName>
    </submittedName>
</protein>
<accession>A0A0A9HEI9</accession>
<proteinExistence type="predicted"/>
<dbReference type="AlphaFoldDB" id="A0A0A9HEI9"/>